<feature type="transmembrane region" description="Helical" evidence="1">
    <location>
        <begin position="6"/>
        <end position="25"/>
    </location>
</feature>
<feature type="transmembrane region" description="Helical" evidence="1">
    <location>
        <begin position="211"/>
        <end position="233"/>
    </location>
</feature>
<dbReference type="OrthoDB" id="6195545at2"/>
<evidence type="ECO:0008006" key="4">
    <source>
        <dbReference type="Google" id="ProtNLM"/>
    </source>
</evidence>
<keyword evidence="3" id="KW-1185">Reference proteome</keyword>
<keyword evidence="1" id="KW-0472">Membrane</keyword>
<feature type="transmembrane region" description="Helical" evidence="1">
    <location>
        <begin position="129"/>
        <end position="148"/>
    </location>
</feature>
<keyword evidence="1" id="KW-0812">Transmembrane</keyword>
<keyword evidence="1" id="KW-1133">Transmembrane helix</keyword>
<feature type="transmembrane region" description="Helical" evidence="1">
    <location>
        <begin position="357"/>
        <end position="372"/>
    </location>
</feature>
<organism evidence="2 3">
    <name type="scientific">Psychrobacter pasteurii</name>
    <dbReference type="NCBI Taxonomy" id="1945520"/>
    <lineage>
        <taxon>Bacteria</taxon>
        <taxon>Pseudomonadati</taxon>
        <taxon>Pseudomonadota</taxon>
        <taxon>Gammaproteobacteria</taxon>
        <taxon>Moraxellales</taxon>
        <taxon>Moraxellaceae</taxon>
        <taxon>Psychrobacter</taxon>
    </lineage>
</organism>
<feature type="transmembrane region" description="Helical" evidence="1">
    <location>
        <begin position="37"/>
        <end position="53"/>
    </location>
</feature>
<name>A0A1R4EJ34_9GAMM</name>
<sequence>MLLEVWQAISPFIILVLGLLTSILMARKFGAKDKRSVILYLWHTFFTFVYYIYTLKFGADATVYYEQGLIGNYIFQPGTHFIRFIVMILTNYFYFNMIGCFLFFNILGALGLIILDSIIHRTVSNQKKLLRIVATLVIFLPSISFWSSGIGKDPISFLSVVLALWSSLNLKNRLFPMSLSIMMMFFVRPHIAGILIISLAISLFFDKKTNALVKVLLASVTIGISSLLVPYALNYAGIQDSNTPEDIAEYIQGREDVYKSTDSGLTLSEMSFPMKLFTYMFRPTILEARSVTQIFSALDNILLLYLFIAGGYRIIKNKNKNTTSLENRKFMWAYATIAWIILALTTGNLGIAVRQKIMVLPFFLYLFISVMSKDKKFSDYYK</sequence>
<dbReference type="RefSeq" id="WP_077449805.1">
    <property type="nucleotide sequence ID" value="NZ_FUGD01000177.1"/>
</dbReference>
<dbReference type="EMBL" id="FUGD01000177">
    <property type="protein sequence ID" value="SJM38464.1"/>
    <property type="molecule type" value="Genomic_DNA"/>
</dbReference>
<reference evidence="3" key="1">
    <citation type="submission" date="2017-02" db="EMBL/GenBank/DDBJ databases">
        <authorList>
            <person name="Mornico D."/>
        </authorList>
    </citation>
    <scope>NUCLEOTIDE SEQUENCE [LARGE SCALE GENOMIC DNA]</scope>
</reference>
<accession>A0A1R4EJ34</accession>
<dbReference type="AlphaFoldDB" id="A0A1R4EJ34"/>
<evidence type="ECO:0000256" key="1">
    <source>
        <dbReference type="SAM" id="Phobius"/>
    </source>
</evidence>
<gene>
    <name evidence="2" type="ORF">A1019T_02457</name>
</gene>
<evidence type="ECO:0000313" key="3">
    <source>
        <dbReference type="Proteomes" id="UP000188169"/>
    </source>
</evidence>
<evidence type="ECO:0000313" key="2">
    <source>
        <dbReference type="EMBL" id="SJM38464.1"/>
    </source>
</evidence>
<feature type="transmembrane region" description="Helical" evidence="1">
    <location>
        <begin position="93"/>
        <end position="117"/>
    </location>
</feature>
<feature type="transmembrane region" description="Helical" evidence="1">
    <location>
        <begin position="182"/>
        <end position="205"/>
    </location>
</feature>
<feature type="transmembrane region" description="Helical" evidence="1">
    <location>
        <begin position="332"/>
        <end position="351"/>
    </location>
</feature>
<protein>
    <recommendedName>
        <fullName evidence="4">Glycosyltransferase RgtA/B/C/D-like domain-containing protein</fullName>
    </recommendedName>
</protein>
<dbReference type="Proteomes" id="UP000188169">
    <property type="component" value="Unassembled WGS sequence"/>
</dbReference>
<dbReference type="STRING" id="1945520.A1019T_02457"/>
<feature type="transmembrane region" description="Helical" evidence="1">
    <location>
        <begin position="293"/>
        <end position="312"/>
    </location>
</feature>
<proteinExistence type="predicted"/>